<dbReference type="GO" id="GO:0031573">
    <property type="term" value="P:mitotic intra-S DNA damage checkpoint signaling"/>
    <property type="evidence" value="ECO:0007669"/>
    <property type="project" value="TreeGrafter"/>
</dbReference>
<dbReference type="OrthoDB" id="60092at2759"/>
<accession>A0A7M7K4M8</accession>
<dbReference type="InterPro" id="IPR046938">
    <property type="entry name" value="DNA_clamp_sf"/>
</dbReference>
<dbReference type="InterPro" id="IPR007268">
    <property type="entry name" value="Rad9/Ddc1"/>
</dbReference>
<dbReference type="FunCoup" id="A0A7M7K4M8">
    <property type="interactions" value="1081"/>
</dbReference>
<keyword evidence="3" id="KW-1185">Reference proteome</keyword>
<evidence type="ECO:0000256" key="1">
    <source>
        <dbReference type="SAM" id="MobiDB-lite"/>
    </source>
</evidence>
<dbReference type="GeneID" id="111250491"/>
<dbReference type="InParanoid" id="A0A7M7K4M8"/>
<evidence type="ECO:0000313" key="3">
    <source>
        <dbReference type="Proteomes" id="UP000594260"/>
    </source>
</evidence>
<feature type="compositionally biased region" description="Acidic residues" evidence="1">
    <location>
        <begin position="333"/>
        <end position="346"/>
    </location>
</feature>
<evidence type="ECO:0008006" key="4">
    <source>
        <dbReference type="Google" id="ProtNLM"/>
    </source>
</evidence>
<feature type="compositionally biased region" description="Polar residues" evidence="1">
    <location>
        <begin position="389"/>
        <end position="402"/>
    </location>
</feature>
<sequence>MKLTLSPVAAKIFGRSVQALAKIGEEIVINSTVDDGLTLQAANTAKSAFGCVVFGNDFFQEQENAIRFTANVNTKGGILMAFRFTTNFERTLQWCNLQFSKEALTVRFMCRSEIVKVYHVRLIDGQHFVYNVDINKYPNFIKGPARLFLDVVSQFHSKVAEVTLAVSSQKLTLRNYIDDAQDSAAVVYSNITFERREFEAFDVSDKAMDITFSLRIFKIILNYSEMQSLDVNIHYDKPGAHVIVALASSERELSHVKITFVLATLDESTPDVVQESCTSSQRNIRRKELSIRNPAIPASNTSQLTKVVSRFEESAVMDKSDSGSAKRAKRNEDSDEEFANLLETDEDLHRIITQKEREAAKEQHESSSRMPHKKEVDTADDSMEESLHLVTSSETMEENQPTDTVSVMAKILMQNQAKARRGMVNVPKEKPEILVPPSDNEED</sequence>
<dbReference type="GO" id="GO:0030896">
    <property type="term" value="C:checkpoint clamp complex"/>
    <property type="evidence" value="ECO:0007669"/>
    <property type="project" value="InterPro"/>
</dbReference>
<dbReference type="OMA" id="FEVFDMP"/>
<reference evidence="2" key="1">
    <citation type="submission" date="2021-01" db="UniProtKB">
        <authorList>
            <consortium name="EnsemblMetazoa"/>
        </authorList>
    </citation>
    <scope>IDENTIFICATION</scope>
</reference>
<dbReference type="PANTHER" id="PTHR15237:SF0">
    <property type="entry name" value="CELL CYCLE CHECKPOINT CONTROL PROTEIN"/>
    <property type="match status" value="1"/>
</dbReference>
<dbReference type="Gene3D" id="3.70.10.10">
    <property type="match status" value="1"/>
</dbReference>
<name>A0A7M7K4M8_VARDE</name>
<dbReference type="SUPFAM" id="SSF55979">
    <property type="entry name" value="DNA clamp"/>
    <property type="match status" value="1"/>
</dbReference>
<evidence type="ECO:0000313" key="2">
    <source>
        <dbReference type="EnsemblMetazoa" id="XP_022661578"/>
    </source>
</evidence>
<dbReference type="AlphaFoldDB" id="A0A7M7K4M8"/>
<dbReference type="EnsemblMetazoa" id="XM_022805843">
    <property type="protein sequence ID" value="XP_022661578"/>
    <property type="gene ID" value="LOC111250491"/>
</dbReference>
<dbReference type="Pfam" id="PF04139">
    <property type="entry name" value="Rad9"/>
    <property type="match status" value="1"/>
</dbReference>
<dbReference type="GO" id="GO:0000076">
    <property type="term" value="P:DNA replication checkpoint signaling"/>
    <property type="evidence" value="ECO:0007669"/>
    <property type="project" value="TreeGrafter"/>
</dbReference>
<dbReference type="RefSeq" id="XP_022661578.1">
    <property type="nucleotide sequence ID" value="XM_022805843.1"/>
</dbReference>
<dbReference type="GO" id="GO:0006281">
    <property type="term" value="P:DNA repair"/>
    <property type="evidence" value="ECO:0007669"/>
    <property type="project" value="TreeGrafter"/>
</dbReference>
<feature type="region of interest" description="Disordered" evidence="1">
    <location>
        <begin position="315"/>
        <end position="402"/>
    </location>
</feature>
<feature type="compositionally biased region" description="Basic and acidic residues" evidence="1">
    <location>
        <begin position="347"/>
        <end position="377"/>
    </location>
</feature>
<protein>
    <recommendedName>
        <fullName evidence="4">DNA repair protein rad9</fullName>
    </recommendedName>
</protein>
<dbReference type="Proteomes" id="UP000594260">
    <property type="component" value="Unplaced"/>
</dbReference>
<dbReference type="CTD" id="40054"/>
<organism evidence="2 3">
    <name type="scientific">Varroa destructor</name>
    <name type="common">Honeybee mite</name>
    <dbReference type="NCBI Taxonomy" id="109461"/>
    <lineage>
        <taxon>Eukaryota</taxon>
        <taxon>Metazoa</taxon>
        <taxon>Ecdysozoa</taxon>
        <taxon>Arthropoda</taxon>
        <taxon>Chelicerata</taxon>
        <taxon>Arachnida</taxon>
        <taxon>Acari</taxon>
        <taxon>Parasitiformes</taxon>
        <taxon>Mesostigmata</taxon>
        <taxon>Gamasina</taxon>
        <taxon>Dermanyssoidea</taxon>
        <taxon>Varroidae</taxon>
        <taxon>Varroa</taxon>
    </lineage>
</organism>
<dbReference type="RefSeq" id="XP_022661579.1">
    <property type="nucleotide sequence ID" value="XM_022805844.1"/>
</dbReference>
<dbReference type="EnsemblMetazoa" id="XM_022805844">
    <property type="protein sequence ID" value="XP_022661579"/>
    <property type="gene ID" value="LOC111250491"/>
</dbReference>
<dbReference type="PANTHER" id="PTHR15237">
    <property type="entry name" value="DNA REPAIR PROTEIN RAD9"/>
    <property type="match status" value="1"/>
</dbReference>
<dbReference type="KEGG" id="vde:111250491"/>
<dbReference type="GO" id="GO:0071479">
    <property type="term" value="P:cellular response to ionizing radiation"/>
    <property type="evidence" value="ECO:0007669"/>
    <property type="project" value="TreeGrafter"/>
</dbReference>
<feature type="region of interest" description="Disordered" evidence="1">
    <location>
        <begin position="419"/>
        <end position="443"/>
    </location>
</feature>
<proteinExistence type="predicted"/>